<evidence type="ECO:0000256" key="1">
    <source>
        <dbReference type="SAM" id="MobiDB-lite"/>
    </source>
</evidence>
<feature type="compositionally biased region" description="Polar residues" evidence="1">
    <location>
        <begin position="589"/>
        <end position="607"/>
    </location>
</feature>
<evidence type="ECO:0000313" key="4">
    <source>
        <dbReference type="EnsemblMetazoa" id="ASIC019628-PA"/>
    </source>
</evidence>
<dbReference type="VEuPathDB" id="VectorBase:ASIC019628"/>
<feature type="compositionally biased region" description="Gly residues" evidence="1">
    <location>
        <begin position="426"/>
        <end position="435"/>
    </location>
</feature>
<dbReference type="OrthoDB" id="5779735at2759"/>
<dbReference type="InterPro" id="IPR039353">
    <property type="entry name" value="TF_Adf1"/>
</dbReference>
<dbReference type="GO" id="GO:0005667">
    <property type="term" value="C:transcription regulator complex"/>
    <property type="evidence" value="ECO:0007669"/>
    <property type="project" value="TreeGrafter"/>
</dbReference>
<feature type="compositionally biased region" description="Low complexity" evidence="1">
    <location>
        <begin position="552"/>
        <end position="563"/>
    </location>
</feature>
<proteinExistence type="predicted"/>
<feature type="compositionally biased region" description="Basic residues" evidence="1">
    <location>
        <begin position="438"/>
        <end position="447"/>
    </location>
</feature>
<feature type="domain" description="MADF" evidence="2">
    <location>
        <begin position="165"/>
        <end position="249"/>
    </location>
</feature>
<dbReference type="EnsemblMetazoa" id="ASIC019628-RA">
    <property type="protein sequence ID" value="ASIC019628-PA"/>
    <property type="gene ID" value="ASIC019628"/>
</dbReference>
<dbReference type="EMBL" id="ATLV01024523">
    <property type="status" value="NOT_ANNOTATED_CDS"/>
    <property type="molecule type" value="Genomic_DNA"/>
</dbReference>
<reference evidence="3 5" key="1">
    <citation type="journal article" date="2014" name="BMC Genomics">
        <title>Genome sequence of Anopheles sinensis provides insight into genetics basis of mosquito competence for malaria parasites.</title>
        <authorList>
            <person name="Zhou D."/>
            <person name="Zhang D."/>
            <person name="Ding G."/>
            <person name="Shi L."/>
            <person name="Hou Q."/>
            <person name="Ye Y."/>
            <person name="Xu Y."/>
            <person name="Zhou H."/>
            <person name="Xiong C."/>
            <person name="Li S."/>
            <person name="Yu J."/>
            <person name="Hong S."/>
            <person name="Yu X."/>
            <person name="Zou P."/>
            <person name="Chen C."/>
            <person name="Chang X."/>
            <person name="Wang W."/>
            <person name="Lv Y."/>
            <person name="Sun Y."/>
            <person name="Ma L."/>
            <person name="Shen B."/>
            <person name="Zhu C."/>
        </authorList>
    </citation>
    <scope>NUCLEOTIDE SEQUENCE [LARGE SCALE GENOMIC DNA]</scope>
</reference>
<protein>
    <submittedName>
        <fullName evidence="4">MADF domain-containing protein</fullName>
    </submittedName>
</protein>
<evidence type="ECO:0000313" key="5">
    <source>
        <dbReference type="Proteomes" id="UP000030765"/>
    </source>
</evidence>
<dbReference type="InterPro" id="IPR006578">
    <property type="entry name" value="MADF-dom"/>
</dbReference>
<gene>
    <name evidence="3" type="ORF">ZHAS_00019628</name>
</gene>
<feature type="region of interest" description="Disordered" evidence="1">
    <location>
        <begin position="68"/>
        <end position="93"/>
    </location>
</feature>
<dbReference type="PROSITE" id="PS51029">
    <property type="entry name" value="MADF"/>
    <property type="match status" value="1"/>
</dbReference>
<reference evidence="4" key="2">
    <citation type="submission" date="2020-05" db="UniProtKB">
        <authorList>
            <consortium name="EnsemblMetazoa"/>
        </authorList>
    </citation>
    <scope>IDENTIFICATION</scope>
</reference>
<dbReference type="VEuPathDB" id="VectorBase:ASIS011446"/>
<feature type="region of interest" description="Disordered" evidence="1">
    <location>
        <begin position="552"/>
        <end position="607"/>
    </location>
</feature>
<dbReference type="EMBL" id="KE525352">
    <property type="protein sequence ID" value="KFB51561.1"/>
    <property type="molecule type" value="Genomic_DNA"/>
</dbReference>
<feature type="compositionally biased region" description="Low complexity" evidence="1">
    <location>
        <begin position="305"/>
        <end position="320"/>
    </location>
</feature>
<dbReference type="EMBL" id="ATLV01024522">
    <property type="status" value="NOT_ANNOTATED_CDS"/>
    <property type="molecule type" value="Genomic_DNA"/>
</dbReference>
<dbReference type="PANTHER" id="PTHR12243">
    <property type="entry name" value="MADF DOMAIN TRANSCRIPTION FACTOR"/>
    <property type="match status" value="1"/>
</dbReference>
<feature type="compositionally biased region" description="Low complexity" evidence="1">
    <location>
        <begin position="68"/>
        <end position="77"/>
    </location>
</feature>
<dbReference type="GO" id="GO:0005634">
    <property type="term" value="C:nucleus"/>
    <property type="evidence" value="ECO:0007669"/>
    <property type="project" value="TreeGrafter"/>
</dbReference>
<dbReference type="Pfam" id="PF10545">
    <property type="entry name" value="MADF_DNA_bdg"/>
    <property type="match status" value="1"/>
</dbReference>
<dbReference type="PANTHER" id="PTHR12243:SF64">
    <property type="entry name" value="DORSAL INTERACTING PROTEIN 3-RELATED"/>
    <property type="match status" value="1"/>
</dbReference>
<feature type="compositionally biased region" description="Low complexity" evidence="1">
    <location>
        <begin position="361"/>
        <end position="389"/>
    </location>
</feature>
<evidence type="ECO:0000313" key="3">
    <source>
        <dbReference type="EMBL" id="KFB51561.1"/>
    </source>
</evidence>
<dbReference type="GO" id="GO:0006357">
    <property type="term" value="P:regulation of transcription by RNA polymerase II"/>
    <property type="evidence" value="ECO:0007669"/>
    <property type="project" value="TreeGrafter"/>
</dbReference>
<accession>A0A084WMW7</accession>
<name>A0A084WMW7_ANOSI</name>
<dbReference type="SMART" id="SM00595">
    <property type="entry name" value="MADF"/>
    <property type="match status" value="1"/>
</dbReference>
<dbReference type="Proteomes" id="UP000030765">
    <property type="component" value="Unassembled WGS sequence"/>
</dbReference>
<dbReference type="AlphaFoldDB" id="A0A084WMW7"/>
<feature type="region of interest" description="Disordered" evidence="1">
    <location>
        <begin position="305"/>
        <end position="455"/>
    </location>
</feature>
<dbReference type="STRING" id="74873.A0A084WMW7"/>
<dbReference type="SUPFAM" id="SSF81995">
    <property type="entry name" value="beta-sandwich domain of Sec23/24"/>
    <property type="match status" value="1"/>
</dbReference>
<keyword evidence="5" id="KW-1185">Reference proteome</keyword>
<sequence>MFDTMMQQAVSIKAEPDWSDLLVPEPDARQYTLENVIRQQQQQQLLQQQQQQQQQQVQQQQHQQVQQQQQHHQQQQQYQLRNGGGGGTGSAAAVSLTQGANNPAAVVNGAGGVVAQQSGASQQFGGAASEDNEPLDIIEAIGDSDDNDFAEAESLTLQQYKKDEKLCDYYRRMPVLYDKSHPHYKFQSKKEKAWRELSRLCEMDVEQCKKRMTYFRCRFTVERRIMKNGVNCSEWPLLEKLKFLNKHIKIRRPRAPNGEPDDTDDETNPMNILRKRQREQQEDAKDDLHAYLDLQQMAVAQAQNPQAQLHYQQQQALKLQGHPNPFGAGFPPTAADMSLHHLAPPHHPHARGDHQLPPPSSSAHHPQSGGQSQAGGQSQSQQGPHGNPLGHHHPFRAGAGSLHHHHPHQQHPQSHHSHPGASSMSHGGGGGGGGSMHSHGHHQHPHHQQPTPVESPIPAAISSVEASYNVPKRQRASYDGDEAASLSNFNLNRTVKYANNLEHQANLDEHGAYGLYVGEVLRKLPERISSLTSLKIMQLLYEAQVQSFDAAPAPASPSVASSPKKLDQPQTNGGTPSGVAGLPNGGGTSVSSEGGRQSTESAESSKE</sequence>
<organism evidence="3">
    <name type="scientific">Anopheles sinensis</name>
    <name type="common">Mosquito</name>
    <dbReference type="NCBI Taxonomy" id="74873"/>
    <lineage>
        <taxon>Eukaryota</taxon>
        <taxon>Metazoa</taxon>
        <taxon>Ecdysozoa</taxon>
        <taxon>Arthropoda</taxon>
        <taxon>Hexapoda</taxon>
        <taxon>Insecta</taxon>
        <taxon>Pterygota</taxon>
        <taxon>Neoptera</taxon>
        <taxon>Endopterygota</taxon>
        <taxon>Diptera</taxon>
        <taxon>Nematocera</taxon>
        <taxon>Culicoidea</taxon>
        <taxon>Culicidae</taxon>
        <taxon>Anophelinae</taxon>
        <taxon>Anopheles</taxon>
    </lineage>
</organism>
<dbReference type="OMA" id="HHHPFGR"/>
<feature type="compositionally biased region" description="Basic residues" evidence="1">
    <location>
        <begin position="402"/>
        <end position="418"/>
    </location>
</feature>
<evidence type="ECO:0000259" key="2">
    <source>
        <dbReference type="PROSITE" id="PS51029"/>
    </source>
</evidence>